<evidence type="ECO:0000256" key="4">
    <source>
        <dbReference type="SAM" id="Coils"/>
    </source>
</evidence>
<keyword evidence="4" id="KW-0175">Coiled coil</keyword>
<dbReference type="AlphaFoldDB" id="A0A9J6BJY4"/>
<proteinExistence type="predicted"/>
<dbReference type="InterPro" id="IPR013083">
    <property type="entry name" value="Znf_RING/FYVE/PHD"/>
</dbReference>
<protein>
    <recommendedName>
        <fullName evidence="5">RING-type domain-containing protein</fullName>
    </recommendedName>
</protein>
<gene>
    <name evidence="6" type="ORF">PVAND_000479</name>
</gene>
<dbReference type="Proteomes" id="UP001107558">
    <property type="component" value="Chromosome 3"/>
</dbReference>
<evidence type="ECO:0000256" key="3">
    <source>
        <dbReference type="PROSITE-ProRule" id="PRU00175"/>
    </source>
</evidence>
<feature type="domain" description="RING-type" evidence="5">
    <location>
        <begin position="4"/>
        <end position="53"/>
    </location>
</feature>
<dbReference type="EMBL" id="JADBJN010000003">
    <property type="protein sequence ID" value="KAG5670201.1"/>
    <property type="molecule type" value="Genomic_DNA"/>
</dbReference>
<accession>A0A9J6BJY4</accession>
<organism evidence="6 7">
    <name type="scientific">Polypedilum vanderplanki</name>
    <name type="common">Sleeping chironomid midge</name>
    <dbReference type="NCBI Taxonomy" id="319348"/>
    <lineage>
        <taxon>Eukaryota</taxon>
        <taxon>Metazoa</taxon>
        <taxon>Ecdysozoa</taxon>
        <taxon>Arthropoda</taxon>
        <taxon>Hexapoda</taxon>
        <taxon>Insecta</taxon>
        <taxon>Pterygota</taxon>
        <taxon>Neoptera</taxon>
        <taxon>Endopterygota</taxon>
        <taxon>Diptera</taxon>
        <taxon>Nematocera</taxon>
        <taxon>Chironomoidea</taxon>
        <taxon>Chironomidae</taxon>
        <taxon>Chironominae</taxon>
        <taxon>Polypedilum</taxon>
        <taxon>Polypedilum</taxon>
    </lineage>
</organism>
<keyword evidence="1 3" id="KW-0863">Zinc-finger</keyword>
<evidence type="ECO:0000313" key="7">
    <source>
        <dbReference type="Proteomes" id="UP001107558"/>
    </source>
</evidence>
<comment type="caution">
    <text evidence="6">The sequence shown here is derived from an EMBL/GenBank/DDBJ whole genome shotgun (WGS) entry which is preliminary data.</text>
</comment>
<dbReference type="GO" id="GO:0008270">
    <property type="term" value="F:zinc ion binding"/>
    <property type="evidence" value="ECO:0007669"/>
    <property type="project" value="UniProtKB-KW"/>
</dbReference>
<keyword evidence="2" id="KW-0862">Zinc</keyword>
<evidence type="ECO:0000259" key="5">
    <source>
        <dbReference type="PROSITE" id="PS50089"/>
    </source>
</evidence>
<dbReference type="PROSITE" id="PS50089">
    <property type="entry name" value="ZF_RING_2"/>
    <property type="match status" value="1"/>
</dbReference>
<reference evidence="6" key="1">
    <citation type="submission" date="2021-03" db="EMBL/GenBank/DDBJ databases">
        <title>Chromosome level genome of the anhydrobiotic midge Polypedilum vanderplanki.</title>
        <authorList>
            <person name="Yoshida Y."/>
            <person name="Kikawada T."/>
            <person name="Gusev O."/>
        </authorList>
    </citation>
    <scope>NUCLEOTIDE SEQUENCE</scope>
    <source>
        <strain evidence="6">NIAS01</strain>
        <tissue evidence="6">Whole body or cell culture</tissue>
    </source>
</reference>
<sequence length="147" mass="16879">MFQCMKCLNFVSKNEINSINCGHLYCPKCFKHLFNFDYFGRIKNQKAFCWKCTAIIAKENQIKSQIANIEKKLENQNEINADLTKNLSKIESVLDQIAESKKDQPKENANPKICIVYENQTTPQLSSQLVSELDSLVKNIKSSLNLN</sequence>
<keyword evidence="1 3" id="KW-0479">Metal-binding</keyword>
<dbReference type="Gene3D" id="3.30.40.10">
    <property type="entry name" value="Zinc/RING finger domain, C3HC4 (zinc finger)"/>
    <property type="match status" value="1"/>
</dbReference>
<keyword evidence="7" id="KW-1185">Reference proteome</keyword>
<evidence type="ECO:0000256" key="1">
    <source>
        <dbReference type="ARBA" id="ARBA00022771"/>
    </source>
</evidence>
<dbReference type="InterPro" id="IPR001841">
    <property type="entry name" value="Znf_RING"/>
</dbReference>
<name>A0A9J6BJY4_POLVA</name>
<feature type="coiled-coil region" evidence="4">
    <location>
        <begin position="59"/>
        <end position="93"/>
    </location>
</feature>
<dbReference type="SUPFAM" id="SSF57850">
    <property type="entry name" value="RING/U-box"/>
    <property type="match status" value="1"/>
</dbReference>
<evidence type="ECO:0000313" key="6">
    <source>
        <dbReference type="EMBL" id="KAG5670201.1"/>
    </source>
</evidence>
<evidence type="ECO:0000256" key="2">
    <source>
        <dbReference type="ARBA" id="ARBA00022833"/>
    </source>
</evidence>